<protein>
    <submittedName>
        <fullName evidence="2">Uncharacterized protein</fullName>
    </submittedName>
</protein>
<proteinExistence type="predicted"/>
<gene>
    <name evidence="2" type="ORF">M231_03460</name>
</gene>
<dbReference type="VEuPathDB" id="FungiDB:TREMEDRAFT_58731"/>
<accession>A0A4Q1BNA1</accession>
<feature type="compositionally biased region" description="Polar residues" evidence="1">
    <location>
        <begin position="80"/>
        <end position="98"/>
    </location>
</feature>
<evidence type="ECO:0000313" key="2">
    <source>
        <dbReference type="EMBL" id="RXK39240.1"/>
    </source>
</evidence>
<keyword evidence="3" id="KW-1185">Reference proteome</keyword>
<comment type="caution">
    <text evidence="2">The sequence shown here is derived from an EMBL/GenBank/DDBJ whole genome shotgun (WGS) entry which is preliminary data.</text>
</comment>
<feature type="region of interest" description="Disordered" evidence="1">
    <location>
        <begin position="130"/>
        <end position="197"/>
    </location>
</feature>
<reference evidence="2 3" key="1">
    <citation type="submission" date="2016-06" db="EMBL/GenBank/DDBJ databases">
        <title>Evolution of pathogenesis and genome organization in the Tremellales.</title>
        <authorList>
            <person name="Cuomo C."/>
            <person name="Litvintseva A."/>
            <person name="Heitman J."/>
            <person name="Chen Y."/>
            <person name="Sun S."/>
            <person name="Springer D."/>
            <person name="Dromer F."/>
            <person name="Young S."/>
            <person name="Zeng Q."/>
            <person name="Chapman S."/>
            <person name="Gujja S."/>
            <person name="Saif S."/>
            <person name="Birren B."/>
        </authorList>
    </citation>
    <scope>NUCLEOTIDE SEQUENCE [LARGE SCALE GENOMIC DNA]</scope>
    <source>
        <strain evidence="2 3">ATCC 28783</strain>
    </source>
</reference>
<organism evidence="2 3">
    <name type="scientific">Tremella mesenterica</name>
    <name type="common">Jelly fungus</name>
    <dbReference type="NCBI Taxonomy" id="5217"/>
    <lineage>
        <taxon>Eukaryota</taxon>
        <taxon>Fungi</taxon>
        <taxon>Dikarya</taxon>
        <taxon>Basidiomycota</taxon>
        <taxon>Agaricomycotina</taxon>
        <taxon>Tremellomycetes</taxon>
        <taxon>Tremellales</taxon>
        <taxon>Tremellaceae</taxon>
        <taxon>Tremella</taxon>
    </lineage>
</organism>
<name>A0A4Q1BNA1_TREME</name>
<feature type="region of interest" description="Disordered" evidence="1">
    <location>
        <begin position="59"/>
        <end position="106"/>
    </location>
</feature>
<dbReference type="AlphaFoldDB" id="A0A4Q1BNA1"/>
<evidence type="ECO:0000256" key="1">
    <source>
        <dbReference type="SAM" id="MobiDB-lite"/>
    </source>
</evidence>
<dbReference type="Proteomes" id="UP000289152">
    <property type="component" value="Unassembled WGS sequence"/>
</dbReference>
<dbReference type="InParanoid" id="A0A4Q1BNA1"/>
<feature type="region of interest" description="Disordered" evidence="1">
    <location>
        <begin position="1"/>
        <end position="28"/>
    </location>
</feature>
<feature type="compositionally biased region" description="Low complexity" evidence="1">
    <location>
        <begin position="63"/>
        <end position="74"/>
    </location>
</feature>
<sequence>MSQNASGDFPEGDPDITSSNMLEGGTCDPTQVELFGDIDLTTISTTNILESYQGLIPQSTGLQSHPQSPSQVPQYRYASPTMQEPSRNSAMPTLNLPSDGSYGSGTSWQAGVTKGLLEFQRNLEEVAARNAADQNQAVMEGRIRPPRQRRSTQSGSSLSQTQRSGRRLTRQSQQSSVNDYDFNAPWDDNTGLTATDPHLPVIHFTHFDGDSEVLQDKTSGQPQS</sequence>
<feature type="compositionally biased region" description="Low complexity" evidence="1">
    <location>
        <begin position="151"/>
        <end position="163"/>
    </location>
</feature>
<dbReference type="EMBL" id="SDIL01000034">
    <property type="protein sequence ID" value="RXK39240.1"/>
    <property type="molecule type" value="Genomic_DNA"/>
</dbReference>
<evidence type="ECO:0000313" key="3">
    <source>
        <dbReference type="Proteomes" id="UP000289152"/>
    </source>
</evidence>